<protein>
    <submittedName>
        <fullName evidence="1">Uncharacterized protein</fullName>
    </submittedName>
</protein>
<name>X7EE52_9RHOB</name>
<evidence type="ECO:0000313" key="1">
    <source>
        <dbReference type="EMBL" id="ETX13378.1"/>
    </source>
</evidence>
<accession>X7EE52</accession>
<keyword evidence="2" id="KW-1185">Reference proteome</keyword>
<dbReference type="STRING" id="1449350.OCH239_10685"/>
<gene>
    <name evidence="1" type="ORF">OCH239_10685</name>
</gene>
<dbReference type="Proteomes" id="UP000022447">
    <property type="component" value="Unassembled WGS sequence"/>
</dbReference>
<organism evidence="1 2">
    <name type="scientific">Roseivivax halodurans JCM 10272</name>
    <dbReference type="NCBI Taxonomy" id="1449350"/>
    <lineage>
        <taxon>Bacteria</taxon>
        <taxon>Pseudomonadati</taxon>
        <taxon>Pseudomonadota</taxon>
        <taxon>Alphaproteobacteria</taxon>
        <taxon>Rhodobacterales</taxon>
        <taxon>Roseobacteraceae</taxon>
        <taxon>Roseivivax</taxon>
    </lineage>
</organism>
<sequence length="95" mass="10350">MAKCTISEGHQHPTMHNAISVGMYAARDKGELRLAIHDAPPKPADMADKSIVGVERPACSLQIVFHELVVQRPDRTGKLIAKGFETDCLLCSPDI</sequence>
<comment type="caution">
    <text evidence="1">The sequence shown here is derived from an EMBL/GenBank/DDBJ whole genome shotgun (WGS) entry which is preliminary data.</text>
</comment>
<dbReference type="AlphaFoldDB" id="X7EE52"/>
<evidence type="ECO:0000313" key="2">
    <source>
        <dbReference type="Proteomes" id="UP000022447"/>
    </source>
</evidence>
<dbReference type="EMBL" id="JALZ01000028">
    <property type="protein sequence ID" value="ETX13378.1"/>
    <property type="molecule type" value="Genomic_DNA"/>
</dbReference>
<reference evidence="1 2" key="1">
    <citation type="submission" date="2014-01" db="EMBL/GenBank/DDBJ databases">
        <title>Roseivivax halodurans JCM 10272 Genome Sequencing.</title>
        <authorList>
            <person name="Lai Q."/>
            <person name="Li G."/>
            <person name="Shao Z."/>
        </authorList>
    </citation>
    <scope>NUCLEOTIDE SEQUENCE [LARGE SCALE GENOMIC DNA]</scope>
    <source>
        <strain evidence="1 2">JCM 10272</strain>
    </source>
</reference>
<proteinExistence type="predicted"/>